<feature type="compositionally biased region" description="Basic and acidic residues" evidence="5">
    <location>
        <begin position="13"/>
        <end position="24"/>
    </location>
</feature>
<keyword evidence="9" id="KW-1185">Reference proteome</keyword>
<dbReference type="PROSITE" id="PS00211">
    <property type="entry name" value="ABC_TRANSPORTER_1"/>
    <property type="match status" value="1"/>
</dbReference>
<feature type="transmembrane region" description="Helical" evidence="6">
    <location>
        <begin position="880"/>
        <end position="900"/>
    </location>
</feature>
<feature type="transmembrane region" description="Helical" evidence="6">
    <location>
        <begin position="273"/>
        <end position="292"/>
    </location>
</feature>
<dbReference type="Pfam" id="PF06472">
    <property type="entry name" value="ABC_membrane_2"/>
    <property type="match status" value="3"/>
</dbReference>
<gene>
    <name evidence="8" type="ORF">PAPYR_2517</name>
</gene>
<keyword evidence="1" id="KW-0813">Transport</keyword>
<feature type="transmembrane region" description="Helical" evidence="6">
    <location>
        <begin position="226"/>
        <end position="246"/>
    </location>
</feature>
<feature type="transmembrane region" description="Helical" evidence="6">
    <location>
        <begin position="999"/>
        <end position="1020"/>
    </location>
</feature>
<evidence type="ECO:0000256" key="2">
    <source>
        <dbReference type="ARBA" id="ARBA00022692"/>
    </source>
</evidence>
<name>A0ABQ8UTL4_9EUKA</name>
<dbReference type="SUPFAM" id="SSF52540">
    <property type="entry name" value="P-loop containing nucleoside triphosphate hydrolases"/>
    <property type="match status" value="1"/>
</dbReference>
<protein>
    <submittedName>
        <fullName evidence="8">ATP-binding cassette sub-family D member 3</fullName>
    </submittedName>
</protein>
<feature type="transmembrane region" description="Helical" evidence="6">
    <location>
        <begin position="830"/>
        <end position="859"/>
    </location>
</feature>
<dbReference type="Proteomes" id="UP001141327">
    <property type="component" value="Unassembled WGS sequence"/>
</dbReference>
<feature type="transmembrane region" description="Helical" evidence="6">
    <location>
        <begin position="371"/>
        <end position="390"/>
    </location>
</feature>
<evidence type="ECO:0000256" key="6">
    <source>
        <dbReference type="SAM" id="Phobius"/>
    </source>
</evidence>
<reference evidence="8" key="1">
    <citation type="journal article" date="2022" name="bioRxiv">
        <title>Genomics of Preaxostyla Flagellates Illuminates Evolutionary Transitions and the Path Towards Mitochondrial Loss.</title>
        <authorList>
            <person name="Novak L.V.F."/>
            <person name="Treitli S.C."/>
            <person name="Pyrih J."/>
            <person name="Halakuc P."/>
            <person name="Pipaliya S.V."/>
            <person name="Vacek V."/>
            <person name="Brzon O."/>
            <person name="Soukal P."/>
            <person name="Eme L."/>
            <person name="Dacks J.B."/>
            <person name="Karnkowska A."/>
            <person name="Elias M."/>
            <person name="Hampl V."/>
        </authorList>
    </citation>
    <scope>NUCLEOTIDE SEQUENCE</scope>
    <source>
        <strain evidence="8">RCP-MX</strain>
    </source>
</reference>
<keyword evidence="4 6" id="KW-0472">Membrane</keyword>
<dbReference type="Gene3D" id="3.40.50.300">
    <property type="entry name" value="P-loop containing nucleotide triphosphate hydrolases"/>
    <property type="match status" value="1"/>
</dbReference>
<keyword evidence="3 6" id="KW-1133">Transmembrane helix</keyword>
<dbReference type="InterPro" id="IPR017871">
    <property type="entry name" value="ABC_transporter-like_CS"/>
</dbReference>
<dbReference type="PANTHER" id="PTHR11384">
    <property type="entry name" value="ATP-BINDING CASSETTE, SUB-FAMILY D MEMBER"/>
    <property type="match status" value="1"/>
</dbReference>
<evidence type="ECO:0000313" key="8">
    <source>
        <dbReference type="EMBL" id="KAJ4461072.1"/>
    </source>
</evidence>
<evidence type="ECO:0000256" key="5">
    <source>
        <dbReference type="SAM" id="MobiDB-lite"/>
    </source>
</evidence>
<feature type="domain" description="ABC transmembrane type-1" evidence="7">
    <location>
        <begin position="314"/>
        <end position="386"/>
    </location>
</feature>
<feature type="transmembrane region" description="Helical" evidence="6">
    <location>
        <begin position="54"/>
        <end position="80"/>
    </location>
</feature>
<comment type="caution">
    <text evidence="8">The sequence shown here is derived from an EMBL/GenBank/DDBJ whole genome shotgun (WGS) entry which is preliminary data.</text>
</comment>
<dbReference type="InterPro" id="IPR011527">
    <property type="entry name" value="ABC1_TM_dom"/>
</dbReference>
<organism evidence="8 9">
    <name type="scientific">Paratrimastix pyriformis</name>
    <dbReference type="NCBI Taxonomy" id="342808"/>
    <lineage>
        <taxon>Eukaryota</taxon>
        <taxon>Metamonada</taxon>
        <taxon>Preaxostyla</taxon>
        <taxon>Paratrimastigidae</taxon>
        <taxon>Paratrimastix</taxon>
    </lineage>
</organism>
<keyword evidence="8" id="KW-0067">ATP-binding</keyword>
<feature type="compositionally biased region" description="Polar residues" evidence="5">
    <location>
        <begin position="1"/>
        <end position="12"/>
    </location>
</feature>
<dbReference type="InterPro" id="IPR050835">
    <property type="entry name" value="ABC_transporter_sub-D"/>
</dbReference>
<feature type="transmembrane region" description="Helical" evidence="6">
    <location>
        <begin position="108"/>
        <end position="133"/>
    </location>
</feature>
<dbReference type="GO" id="GO:0005524">
    <property type="term" value="F:ATP binding"/>
    <property type="evidence" value="ECO:0007669"/>
    <property type="project" value="UniProtKB-KW"/>
</dbReference>
<feature type="domain" description="ABC transmembrane type-1" evidence="7">
    <location>
        <begin position="53"/>
        <end position="263"/>
    </location>
</feature>
<dbReference type="PANTHER" id="PTHR11384:SF59">
    <property type="entry name" value="LYSOSOMAL COBALAMIN TRANSPORTER ABCD4"/>
    <property type="match status" value="1"/>
</dbReference>
<keyword evidence="2 6" id="KW-0812">Transmembrane</keyword>
<evidence type="ECO:0000256" key="3">
    <source>
        <dbReference type="ARBA" id="ARBA00022989"/>
    </source>
</evidence>
<feature type="transmembrane region" description="Helical" evidence="6">
    <location>
        <begin position="974"/>
        <end position="992"/>
    </location>
</feature>
<evidence type="ECO:0000256" key="1">
    <source>
        <dbReference type="ARBA" id="ARBA00022448"/>
    </source>
</evidence>
<dbReference type="Gene3D" id="1.20.1560.10">
    <property type="entry name" value="ABC transporter type 1, transmembrane domain"/>
    <property type="match status" value="1"/>
</dbReference>
<dbReference type="InterPro" id="IPR036640">
    <property type="entry name" value="ABC1_TM_sf"/>
</dbReference>
<evidence type="ECO:0000259" key="7">
    <source>
        <dbReference type="Pfam" id="PF06472"/>
    </source>
</evidence>
<accession>A0ABQ8UTL4</accession>
<evidence type="ECO:0000256" key="4">
    <source>
        <dbReference type="ARBA" id="ARBA00023136"/>
    </source>
</evidence>
<proteinExistence type="predicted"/>
<feature type="region of interest" description="Disordered" evidence="5">
    <location>
        <begin position="759"/>
        <end position="793"/>
    </location>
</feature>
<dbReference type="InterPro" id="IPR027417">
    <property type="entry name" value="P-loop_NTPase"/>
</dbReference>
<sequence length="1030" mass="111800">MATTEFDSPTDTSRVKLLDQEERSSGASPPQSPGVKDTLKKHSRFKDALLVMRFLYPSLFSWNIFLTLSSIGLATLLIFIDASLARVTGNIACTVSCSCTETWKSYNLIVFFLVEAAVLCVLHSLIAGALNGLGYQMAANWRRQLTTHLHLRYFRDNAFYQILTFHHEVDNPDQRITADVKNLTAAVCGSNSPPTLGFIFGAQGAVYNLSKGIFFTVLLLLSARQWVYAALPYAWVLFSAIGAAILSRPLARLTYEQDSREGDGGGGATGAGVIHWAGGVMTNAVLILGAGYPRMGRGGSRTCLDPLPFLGRAAGTFRYTHVRVRTYAESIAFYSGEDREAANADATLKGALANQRRLILSIFPLNMFQEMTLFGASLWGFVIGAVAASLDRTCNATNAMTSQIIVDTLTHTFTHPAPLPQIIAGFGGNSSRVADLLRALDAVEAAGAQRAGSAHQSHVDDATTLRADGLTLQTPKGEVLYPSLSFDAARSTAIMGPSGCGKSSLLRVLGGLWPLPAGSTGTIRRPLGVGDGGVLFLPQRSYCPVGSLRAQLVYPASEEDVRKTVSDTCLKELLVLVDLAYLLDRHTLDTVAPWEDLLSGGEARAASLPTSLPPPVLGKRMAALAWLCRIIIIIQSSHYRPLYAIMDEATSALDVHLERRLLSLCVKVGVRLVRAKPIPHYSTSCTAGEMIMSDRDPTTKFPSIGPILSVCHRPTVLPFHEQILRLRPDTHDCALEPIPPQIIAKASLRPEELREQAALMEASRESMSRSECPPDDGLQANDDSDDDLKKGKAITKKSPKVGSTIRGMPQRGLWRVFWMLFRFAVPGLRWWLLVGLCALLGLVSTGVSALFPIIVSNLTCELNCCSAEMQLVGKINVGNVWMWVGFGTILCLVTGAAKALNALTSNWIGLRWRERLVTHLQTQYFRNKLYHRVLSEVPEMDNPDQRLVADTKTFIDLCCGSIAPPIYGAILGPYGLLTAILNMIVICVVAVMQVGWMHLLACFIFFATTAGLNLVTNAALTKVGPDAPAA</sequence>
<keyword evidence="8" id="KW-0547">Nucleotide-binding</keyword>
<feature type="domain" description="ABC transmembrane type-1" evidence="7">
    <location>
        <begin position="874"/>
        <end position="1013"/>
    </location>
</feature>
<dbReference type="EMBL" id="JAPMOS010000009">
    <property type="protein sequence ID" value="KAJ4461072.1"/>
    <property type="molecule type" value="Genomic_DNA"/>
</dbReference>
<feature type="region of interest" description="Disordered" evidence="5">
    <location>
        <begin position="1"/>
        <end position="39"/>
    </location>
</feature>
<evidence type="ECO:0000313" key="9">
    <source>
        <dbReference type="Proteomes" id="UP001141327"/>
    </source>
</evidence>